<dbReference type="SUPFAM" id="SSF89796">
    <property type="entry name" value="CoA-transferase family III (CaiB/BaiF)"/>
    <property type="match status" value="1"/>
</dbReference>
<evidence type="ECO:0000256" key="1">
    <source>
        <dbReference type="ARBA" id="ARBA00022679"/>
    </source>
</evidence>
<dbReference type="PANTHER" id="PTHR48207">
    <property type="entry name" value="SUCCINATE--HYDROXYMETHYLGLUTARATE COA-TRANSFERASE"/>
    <property type="match status" value="1"/>
</dbReference>
<dbReference type="AlphaFoldDB" id="A0A841IVN0"/>
<reference evidence="2 3" key="1">
    <citation type="submission" date="2020-08" db="EMBL/GenBank/DDBJ databases">
        <title>Genomic Encyclopedia of Type Strains, Phase IV (KMG-IV): sequencing the most valuable type-strain genomes for metagenomic binning, comparative biology and taxonomic classification.</title>
        <authorList>
            <person name="Goeker M."/>
        </authorList>
    </citation>
    <scope>NUCLEOTIDE SEQUENCE [LARGE SCALE GENOMIC DNA]</scope>
    <source>
        <strain evidence="2 3">DSM 102255</strain>
    </source>
</reference>
<dbReference type="PANTHER" id="PTHR48207:SF3">
    <property type="entry name" value="SUCCINATE--HYDROXYMETHYLGLUTARATE COA-TRANSFERASE"/>
    <property type="match status" value="1"/>
</dbReference>
<dbReference type="Pfam" id="PF02515">
    <property type="entry name" value="CoA_transf_3"/>
    <property type="match status" value="1"/>
</dbReference>
<organism evidence="2 3">
    <name type="scientific">Sphingobium subterraneum</name>
    <dbReference type="NCBI Taxonomy" id="627688"/>
    <lineage>
        <taxon>Bacteria</taxon>
        <taxon>Pseudomonadati</taxon>
        <taxon>Pseudomonadota</taxon>
        <taxon>Alphaproteobacteria</taxon>
        <taxon>Sphingomonadales</taxon>
        <taxon>Sphingomonadaceae</taxon>
        <taxon>Sphingobium</taxon>
    </lineage>
</organism>
<accession>A0A841IVN0</accession>
<dbReference type="Gene3D" id="3.40.50.10540">
    <property type="entry name" value="Crotonobetainyl-coa:carnitine coa-transferase, domain 1"/>
    <property type="match status" value="1"/>
</dbReference>
<dbReference type="Gene3D" id="3.30.1540.10">
    <property type="entry name" value="formyl-coa transferase, domain 3"/>
    <property type="match status" value="1"/>
</dbReference>
<evidence type="ECO:0000313" key="2">
    <source>
        <dbReference type="EMBL" id="MBB6122969.1"/>
    </source>
</evidence>
<sequence>MAVGALQGITVVALEQAVAAPLATSRLADAGARVIKLERPDGDSARHFDAHAKGSSSYFVWLNRNKQSCRVDLRNDEDIELVRAMIAKADVFIQNLAPGATGRLGLGSKALRAAYPRLITCDISGYAANTPFADRKAYDLMIQGESGLASITGTADSGPSRVGVSICDIATGMAAHAQLLEALIARGTTGQGRSIAVSLFDVATEIMNIPYITHRHGNAAPKPSGLLHPLIAPYGVYETRDRPLLIAVQSEQEWIKFCNTVLRRPDMAADARFGSNRLRIENRPAMESEIIYIFQYIPYTEAITRLEEGRIAYAQISQMDDMVSHPALAKMMVAVAGQFVELVAPPSIVDGRRPDPGTVPDLGAHDGMLRREFAHPGPA</sequence>
<dbReference type="Proteomes" id="UP000552700">
    <property type="component" value="Unassembled WGS sequence"/>
</dbReference>
<keyword evidence="3" id="KW-1185">Reference proteome</keyword>
<dbReference type="InterPro" id="IPR050483">
    <property type="entry name" value="CoA-transferase_III_domain"/>
</dbReference>
<dbReference type="GO" id="GO:0008410">
    <property type="term" value="F:CoA-transferase activity"/>
    <property type="evidence" value="ECO:0007669"/>
    <property type="project" value="TreeGrafter"/>
</dbReference>
<dbReference type="InterPro" id="IPR003673">
    <property type="entry name" value="CoA-Trfase_fam_III"/>
</dbReference>
<name>A0A841IVN0_9SPHN</name>
<evidence type="ECO:0000313" key="3">
    <source>
        <dbReference type="Proteomes" id="UP000552700"/>
    </source>
</evidence>
<proteinExistence type="predicted"/>
<dbReference type="EMBL" id="JACIJP010000001">
    <property type="protein sequence ID" value="MBB6122969.1"/>
    <property type="molecule type" value="Genomic_DNA"/>
</dbReference>
<dbReference type="RefSeq" id="WP_184077505.1">
    <property type="nucleotide sequence ID" value="NZ_JACIJP010000001.1"/>
</dbReference>
<dbReference type="InterPro" id="IPR044855">
    <property type="entry name" value="CoA-Trfase_III_dom3_sf"/>
</dbReference>
<comment type="caution">
    <text evidence="2">The sequence shown here is derived from an EMBL/GenBank/DDBJ whole genome shotgun (WGS) entry which is preliminary data.</text>
</comment>
<gene>
    <name evidence="2" type="ORF">FHS92_000676</name>
</gene>
<protein>
    <submittedName>
        <fullName evidence="2">Crotonobetainyl-CoA:carnitine CoA-transferase CaiB-like acyl-CoA transferase</fullName>
    </submittedName>
</protein>
<keyword evidence="1 2" id="KW-0808">Transferase</keyword>
<dbReference type="InterPro" id="IPR023606">
    <property type="entry name" value="CoA-Trfase_III_dom_1_sf"/>
</dbReference>